<evidence type="ECO:0000313" key="1">
    <source>
        <dbReference type="EMBL" id="QQP10827.1"/>
    </source>
</evidence>
<dbReference type="RefSeq" id="WP_053595708.1">
    <property type="nucleotide sequence ID" value="NZ_CP067341.1"/>
</dbReference>
<proteinExistence type="predicted"/>
<reference evidence="1 2" key="1">
    <citation type="submission" date="2020-01" db="EMBL/GenBank/DDBJ databases">
        <authorList>
            <person name="Liu G."/>
            <person name="Liu B."/>
        </authorList>
    </citation>
    <scope>NUCLEOTIDE SEQUENCE [LARGE SCALE GENOMIC DNA]</scope>
    <source>
        <strain evidence="1 2">FJAT-51161</strain>
    </source>
</reference>
<sequence length="66" mass="8166">MKQIMHQEILEFTYNTREERDMHVEAMEAQGWENGGKVRRLKNGVSIWDSDNKDNYEWFADFWKYY</sequence>
<gene>
    <name evidence="1" type="ORF">FJQ98_16405</name>
</gene>
<dbReference type="EMBL" id="CP067341">
    <property type="protein sequence ID" value="QQP10827.1"/>
    <property type="molecule type" value="Genomic_DNA"/>
</dbReference>
<dbReference type="Proteomes" id="UP000596049">
    <property type="component" value="Chromosome"/>
</dbReference>
<protein>
    <submittedName>
        <fullName evidence="1">Uncharacterized protein</fullName>
    </submittedName>
</protein>
<keyword evidence="2" id="KW-1185">Reference proteome</keyword>
<evidence type="ECO:0000313" key="2">
    <source>
        <dbReference type="Proteomes" id="UP000596049"/>
    </source>
</evidence>
<organism evidence="1 2">
    <name type="scientific">Lysinibacillus agricola</name>
    <dbReference type="NCBI Taxonomy" id="2590012"/>
    <lineage>
        <taxon>Bacteria</taxon>
        <taxon>Bacillati</taxon>
        <taxon>Bacillota</taxon>
        <taxon>Bacilli</taxon>
        <taxon>Bacillales</taxon>
        <taxon>Bacillaceae</taxon>
        <taxon>Lysinibacillus</taxon>
    </lineage>
</organism>
<name>A0ABX7ALP7_9BACI</name>
<accession>A0ABX7ALP7</accession>